<evidence type="ECO:0000313" key="1">
    <source>
        <dbReference type="Proteomes" id="UP000887576"/>
    </source>
</evidence>
<dbReference type="WBParaSite" id="JU765_v2.g4602.t3">
    <property type="protein sequence ID" value="JU765_v2.g4602.t3"/>
    <property type="gene ID" value="JU765_v2.g4602"/>
</dbReference>
<sequence length="288" mass="32473">MSDTFEIRSVLREGTAKDGKTNNGKFLVEWKPSFASKSDLDGASWQDFERRGPADQARVLGPINSKNMKTVFGCKWAVKFPKHTEEMSYETLVDHFPHLLIAYYEKKVRLVSNKENEKQKGQSLVLSYQRDASFEVTGDKRSLKLLTTTCLKLTQNEVARSSRLGWHRHCSRRSCKFLDRLLVLLALVGIATALVVPQKLDGITDTFKCILCQDVCTDTESWVGQEEGSHEAGQISKCEKLLGGGTLAKLFCDDFVKNELDALIKHMTDPNTEKSDCHQACVDIKFCK</sequence>
<accession>A0AC34R9F0</accession>
<protein>
    <submittedName>
        <fullName evidence="2">Chromo shadow domain-containing protein</fullName>
    </submittedName>
</protein>
<organism evidence="1 2">
    <name type="scientific">Panagrolaimus sp. JU765</name>
    <dbReference type="NCBI Taxonomy" id="591449"/>
    <lineage>
        <taxon>Eukaryota</taxon>
        <taxon>Metazoa</taxon>
        <taxon>Ecdysozoa</taxon>
        <taxon>Nematoda</taxon>
        <taxon>Chromadorea</taxon>
        <taxon>Rhabditida</taxon>
        <taxon>Tylenchina</taxon>
        <taxon>Panagrolaimomorpha</taxon>
        <taxon>Panagrolaimoidea</taxon>
        <taxon>Panagrolaimidae</taxon>
        <taxon>Panagrolaimus</taxon>
    </lineage>
</organism>
<evidence type="ECO:0000313" key="2">
    <source>
        <dbReference type="WBParaSite" id="JU765_v2.g4602.t3"/>
    </source>
</evidence>
<reference evidence="2" key="1">
    <citation type="submission" date="2022-11" db="UniProtKB">
        <authorList>
            <consortium name="WormBaseParasite"/>
        </authorList>
    </citation>
    <scope>IDENTIFICATION</scope>
</reference>
<dbReference type="Proteomes" id="UP000887576">
    <property type="component" value="Unplaced"/>
</dbReference>
<proteinExistence type="predicted"/>
<name>A0AC34R9F0_9BILA</name>